<proteinExistence type="predicted"/>
<organism evidence="2 3">
    <name type="scientific">Hymenobacter roseosalivarius DSM 11622</name>
    <dbReference type="NCBI Taxonomy" id="645990"/>
    <lineage>
        <taxon>Bacteria</taxon>
        <taxon>Pseudomonadati</taxon>
        <taxon>Bacteroidota</taxon>
        <taxon>Cytophagia</taxon>
        <taxon>Cytophagales</taxon>
        <taxon>Hymenobacteraceae</taxon>
        <taxon>Hymenobacter</taxon>
    </lineage>
</organism>
<name>A0A1W1W4S8_9BACT</name>
<sequence>MKIILLSLLLLFIGLVAQAQTMMMDTPPKEADVIIIRTPDNGQDALVKLSRVLTAQGYSIATLDRKLITLVTKPKAFSAGAPSTLTIRAHTSAGPESLITIEGDYPISGKQTTGKANYSTARQGVSRVAFDQLQKAAAAYPGGQLLYGKD</sequence>
<accession>A0A1W1W4S8</accession>
<dbReference type="EMBL" id="FWWW01000112">
    <property type="protein sequence ID" value="SMC00638.1"/>
    <property type="molecule type" value="Genomic_DNA"/>
</dbReference>
<keyword evidence="3" id="KW-1185">Reference proteome</keyword>
<reference evidence="2 3" key="1">
    <citation type="submission" date="2017-04" db="EMBL/GenBank/DDBJ databases">
        <authorList>
            <person name="Afonso C.L."/>
            <person name="Miller P.J."/>
            <person name="Scott M.A."/>
            <person name="Spackman E."/>
            <person name="Goraichik I."/>
            <person name="Dimitrov K.M."/>
            <person name="Suarez D.L."/>
            <person name="Swayne D.E."/>
        </authorList>
    </citation>
    <scope>NUCLEOTIDE SEQUENCE [LARGE SCALE GENOMIC DNA]</scope>
    <source>
        <strain evidence="2 3">DSM 11622</strain>
    </source>
</reference>
<gene>
    <name evidence="2" type="ORF">SAMN00120144_4080</name>
</gene>
<evidence type="ECO:0000313" key="3">
    <source>
        <dbReference type="Proteomes" id="UP000192266"/>
    </source>
</evidence>
<dbReference type="AlphaFoldDB" id="A0A1W1W4S8"/>
<evidence type="ECO:0000313" key="2">
    <source>
        <dbReference type="EMBL" id="SMC00638.1"/>
    </source>
</evidence>
<keyword evidence="1" id="KW-0732">Signal</keyword>
<protein>
    <submittedName>
        <fullName evidence="2">Uncharacterized protein</fullName>
    </submittedName>
</protein>
<evidence type="ECO:0000256" key="1">
    <source>
        <dbReference type="SAM" id="SignalP"/>
    </source>
</evidence>
<dbReference type="Proteomes" id="UP000192266">
    <property type="component" value="Unassembled WGS sequence"/>
</dbReference>
<dbReference type="RefSeq" id="WP_084448052.1">
    <property type="nucleotide sequence ID" value="NZ_FWWW01000112.1"/>
</dbReference>
<feature type="signal peptide" evidence="1">
    <location>
        <begin position="1"/>
        <end position="19"/>
    </location>
</feature>
<feature type="chain" id="PRO_5012980923" evidence="1">
    <location>
        <begin position="20"/>
        <end position="150"/>
    </location>
</feature>